<organism evidence="2 3">
    <name type="scientific">Lepraria finkii</name>
    <dbReference type="NCBI Taxonomy" id="1340010"/>
    <lineage>
        <taxon>Eukaryota</taxon>
        <taxon>Fungi</taxon>
        <taxon>Dikarya</taxon>
        <taxon>Ascomycota</taxon>
        <taxon>Pezizomycotina</taxon>
        <taxon>Lecanoromycetes</taxon>
        <taxon>OSLEUM clade</taxon>
        <taxon>Lecanoromycetidae</taxon>
        <taxon>Lecanorales</taxon>
        <taxon>Lecanorineae</taxon>
        <taxon>Stereocaulaceae</taxon>
        <taxon>Lepraria</taxon>
    </lineage>
</organism>
<feature type="compositionally biased region" description="Basic and acidic residues" evidence="1">
    <location>
        <begin position="50"/>
        <end position="59"/>
    </location>
</feature>
<evidence type="ECO:0000256" key="1">
    <source>
        <dbReference type="SAM" id="MobiDB-lite"/>
    </source>
</evidence>
<feature type="region of interest" description="Disordered" evidence="1">
    <location>
        <begin position="1"/>
        <end position="170"/>
    </location>
</feature>
<keyword evidence="3" id="KW-1185">Reference proteome</keyword>
<accession>A0ABR4BIC3</accession>
<protein>
    <submittedName>
        <fullName evidence="2">Uncharacterized protein</fullName>
    </submittedName>
</protein>
<proteinExistence type="predicted"/>
<comment type="caution">
    <text evidence="2">The sequence shown here is derived from an EMBL/GenBank/DDBJ whole genome shotgun (WGS) entry which is preliminary data.</text>
</comment>
<evidence type="ECO:0000313" key="3">
    <source>
        <dbReference type="Proteomes" id="UP001590951"/>
    </source>
</evidence>
<dbReference type="Proteomes" id="UP001590951">
    <property type="component" value="Unassembled WGS sequence"/>
</dbReference>
<dbReference type="EMBL" id="JBHFEH010000007">
    <property type="protein sequence ID" value="KAL2056781.1"/>
    <property type="molecule type" value="Genomic_DNA"/>
</dbReference>
<reference evidence="2 3" key="1">
    <citation type="submission" date="2024-09" db="EMBL/GenBank/DDBJ databases">
        <title>Rethinking Asexuality: The Enigmatic Case of Functional Sexual Genes in Lepraria (Stereocaulaceae).</title>
        <authorList>
            <person name="Doellman M."/>
            <person name="Sun Y."/>
            <person name="Barcenas-Pena A."/>
            <person name="Lumbsch H.T."/>
            <person name="Grewe F."/>
        </authorList>
    </citation>
    <scope>NUCLEOTIDE SEQUENCE [LARGE SCALE GENOMIC DNA]</scope>
    <source>
        <strain evidence="2 3">Grewe 0041</strain>
    </source>
</reference>
<feature type="compositionally biased region" description="Basic and acidic residues" evidence="1">
    <location>
        <begin position="160"/>
        <end position="170"/>
    </location>
</feature>
<feature type="compositionally biased region" description="Basic and acidic residues" evidence="1">
    <location>
        <begin position="16"/>
        <end position="40"/>
    </location>
</feature>
<gene>
    <name evidence="2" type="ORF">ABVK25_003176</name>
</gene>
<feature type="compositionally biased region" description="Polar residues" evidence="1">
    <location>
        <begin position="90"/>
        <end position="106"/>
    </location>
</feature>
<feature type="compositionally biased region" description="Basic residues" evidence="1">
    <location>
        <begin position="146"/>
        <end position="159"/>
    </location>
</feature>
<evidence type="ECO:0000313" key="2">
    <source>
        <dbReference type="EMBL" id="KAL2056781.1"/>
    </source>
</evidence>
<dbReference type="Pfam" id="PF11595">
    <property type="entry name" value="DUF3245"/>
    <property type="match status" value="1"/>
</dbReference>
<dbReference type="InterPro" id="IPR021641">
    <property type="entry name" value="DUF3245"/>
</dbReference>
<name>A0ABR4BIC3_9LECA</name>
<sequence length="170" mass="18985">MNRAESVRLGIGAVAPKDEEVKREKLSSNDKLREQLLGRDHARKHADGKRKREDNEPHSKPLPIGSKPRPTPSKQQAEEDSEDDGGRSSLGKSRNATPKKPFQQSIGPGEDDAAESEVRKVDGQAGSPRPPKRASNYLDEVLADRSRRKHKKRKKRKNQRGVDEKLNSAT</sequence>